<accession>A0ABV4XRC1</accession>
<keyword evidence="2" id="KW-1185">Reference proteome</keyword>
<protein>
    <submittedName>
        <fullName evidence="1">Uncharacterized protein</fullName>
    </submittedName>
</protein>
<evidence type="ECO:0000313" key="1">
    <source>
        <dbReference type="EMBL" id="MFB2894264.1"/>
    </source>
</evidence>
<dbReference type="RefSeq" id="WP_413263913.1">
    <property type="nucleotide sequence ID" value="NZ_JBHFNR010000105.1"/>
</dbReference>
<reference evidence="1 2" key="1">
    <citation type="submission" date="2024-09" db="EMBL/GenBank/DDBJ databases">
        <title>Floridaenema gen nov. (Aerosakkonemataceae, Aerosakkonematales ord. nov., Cyanobacteria) from benthic tropical and subtropical fresh waters, with the description of four new species.</title>
        <authorList>
            <person name="Moretto J.A."/>
            <person name="Berthold D.E."/>
            <person name="Lefler F.W."/>
            <person name="Huang I.-S."/>
            <person name="Laughinghouse H. IV."/>
        </authorList>
    </citation>
    <scope>NUCLEOTIDE SEQUENCE [LARGE SCALE GENOMIC DNA]</scope>
    <source>
        <strain evidence="1 2">BLCC-F50</strain>
    </source>
</reference>
<evidence type="ECO:0000313" key="2">
    <source>
        <dbReference type="Proteomes" id="UP001576784"/>
    </source>
</evidence>
<dbReference type="Proteomes" id="UP001576784">
    <property type="component" value="Unassembled WGS sequence"/>
</dbReference>
<sequence length="141" mass="16976">MNIQWHIYRNLELIPDTVTEPQARNSAFVIRLTKGWRSLVNKIIDNFSLERQVEHLEKCWFLNGTEHKNRNWATTASTVWLFLNQPIFNNSFPTSPEPIIRQLSDDRGEVFWCAYDPLTREEIFLESEEEVQIWLEERLYY</sequence>
<proteinExistence type="predicted"/>
<dbReference type="EMBL" id="JBHFNR010000105">
    <property type="protein sequence ID" value="MFB2894264.1"/>
    <property type="molecule type" value="Genomic_DNA"/>
</dbReference>
<organism evidence="1 2">
    <name type="scientific">Floridaenema flaviceps BLCC-F50</name>
    <dbReference type="NCBI Taxonomy" id="3153642"/>
    <lineage>
        <taxon>Bacteria</taxon>
        <taxon>Bacillati</taxon>
        <taxon>Cyanobacteriota</taxon>
        <taxon>Cyanophyceae</taxon>
        <taxon>Oscillatoriophycideae</taxon>
        <taxon>Aerosakkonematales</taxon>
        <taxon>Aerosakkonemataceae</taxon>
        <taxon>Floridanema</taxon>
        <taxon>Floridanema flaviceps</taxon>
    </lineage>
</organism>
<name>A0ABV4XRC1_9CYAN</name>
<comment type="caution">
    <text evidence="1">The sequence shown here is derived from an EMBL/GenBank/DDBJ whole genome shotgun (WGS) entry which is preliminary data.</text>
</comment>
<gene>
    <name evidence="1" type="ORF">ACE1CI_15245</name>
</gene>